<proteinExistence type="predicted"/>
<keyword evidence="2" id="KW-1185">Reference proteome</keyword>
<dbReference type="EMBL" id="MU393569">
    <property type="protein sequence ID" value="KAI4860883.1"/>
    <property type="molecule type" value="Genomic_DNA"/>
</dbReference>
<name>A0ACB9YP09_9PEZI</name>
<accession>A0ACB9YP09</accession>
<evidence type="ECO:0000313" key="1">
    <source>
        <dbReference type="EMBL" id="KAI4860883.1"/>
    </source>
</evidence>
<evidence type="ECO:0000313" key="2">
    <source>
        <dbReference type="Proteomes" id="UP001497700"/>
    </source>
</evidence>
<sequence>MADLAFLGNNIKAPFSSIRQLFDHLRAKPDVADALNATYTYHGLFKTAASKNGLSDQKFIIEISPTRLGLRLAELDLFLYSHGFTEVLEFFTELTSKNLHHLLSMLGATIGADLFPLHRSSNINFRLYDYTPDTAAPQSEIGCGVHRDYGTFSIVFQDETLGLEIESASHPGEWLPVPADSAVMLCGWSAFIVSGGELRAVRHRVRRQPGVRRLSAVLFVAPDLNVALKPIISGKSNVQFSPDVLEGKVNVGRLKEFRDKKWCWREGNAKPEDGEDVSQDADIERLILG</sequence>
<organism evidence="1 2">
    <name type="scientific">Hypoxylon rubiginosum</name>
    <dbReference type="NCBI Taxonomy" id="110542"/>
    <lineage>
        <taxon>Eukaryota</taxon>
        <taxon>Fungi</taxon>
        <taxon>Dikarya</taxon>
        <taxon>Ascomycota</taxon>
        <taxon>Pezizomycotina</taxon>
        <taxon>Sordariomycetes</taxon>
        <taxon>Xylariomycetidae</taxon>
        <taxon>Xylariales</taxon>
        <taxon>Hypoxylaceae</taxon>
        <taxon>Hypoxylon</taxon>
    </lineage>
</organism>
<comment type="caution">
    <text evidence="1">The sequence shown here is derived from an EMBL/GenBank/DDBJ whole genome shotgun (WGS) entry which is preliminary data.</text>
</comment>
<dbReference type="Proteomes" id="UP001497700">
    <property type="component" value="Unassembled WGS sequence"/>
</dbReference>
<protein>
    <submittedName>
        <fullName evidence="1">Clavaminate synthase-like protein</fullName>
    </submittedName>
</protein>
<reference evidence="1 2" key="1">
    <citation type="journal article" date="2022" name="New Phytol.">
        <title>Ecological generalism drives hyperdiversity of secondary metabolite gene clusters in xylarialean endophytes.</title>
        <authorList>
            <person name="Franco M.E.E."/>
            <person name="Wisecaver J.H."/>
            <person name="Arnold A.E."/>
            <person name="Ju Y.M."/>
            <person name="Slot J.C."/>
            <person name="Ahrendt S."/>
            <person name="Moore L.P."/>
            <person name="Eastman K.E."/>
            <person name="Scott K."/>
            <person name="Konkel Z."/>
            <person name="Mondo S.J."/>
            <person name="Kuo A."/>
            <person name="Hayes R.D."/>
            <person name="Haridas S."/>
            <person name="Andreopoulos B."/>
            <person name="Riley R."/>
            <person name="LaButti K."/>
            <person name="Pangilinan J."/>
            <person name="Lipzen A."/>
            <person name="Amirebrahimi M."/>
            <person name="Yan J."/>
            <person name="Adam C."/>
            <person name="Keymanesh K."/>
            <person name="Ng V."/>
            <person name="Louie K."/>
            <person name="Northen T."/>
            <person name="Drula E."/>
            <person name="Henrissat B."/>
            <person name="Hsieh H.M."/>
            <person name="Youens-Clark K."/>
            <person name="Lutzoni F."/>
            <person name="Miadlikowska J."/>
            <person name="Eastwood D.C."/>
            <person name="Hamelin R.C."/>
            <person name="Grigoriev I.V."/>
            <person name="U'Ren J.M."/>
        </authorList>
    </citation>
    <scope>NUCLEOTIDE SEQUENCE [LARGE SCALE GENOMIC DNA]</scope>
    <source>
        <strain evidence="1 2">CBS 119005</strain>
    </source>
</reference>
<gene>
    <name evidence="1" type="ORF">F4820DRAFT_435465</name>
</gene>